<evidence type="ECO:0000256" key="1">
    <source>
        <dbReference type="SAM" id="Phobius"/>
    </source>
</evidence>
<feature type="transmembrane region" description="Helical" evidence="1">
    <location>
        <begin position="100"/>
        <end position="120"/>
    </location>
</feature>
<sequence>MNNPVIPRPLHGLADYLYVPTVAAAPALFGFAHDRTPARLARLISGGVLVSTLVTRAEWGVFKAMPYKTHLLLDFVSGLGAMALPWLAGFARNRAARNTFLTIGAISVTAGLLSGVFGGAEEMPAAETEPVAPGTLSTSTAS</sequence>
<proteinExistence type="predicted"/>
<dbReference type="EMBL" id="JADQDM010000002">
    <property type="protein sequence ID" value="MBF9220700.1"/>
    <property type="molecule type" value="Genomic_DNA"/>
</dbReference>
<dbReference type="InterPro" id="IPR005530">
    <property type="entry name" value="SPW"/>
</dbReference>
<feature type="transmembrane region" description="Helical" evidence="1">
    <location>
        <begin position="16"/>
        <end position="33"/>
    </location>
</feature>
<keyword evidence="1" id="KW-0812">Transmembrane</keyword>
<comment type="caution">
    <text evidence="3">The sequence shown here is derived from an EMBL/GenBank/DDBJ whole genome shotgun (WGS) entry which is preliminary data.</text>
</comment>
<reference evidence="3 4" key="1">
    <citation type="submission" date="2020-11" db="EMBL/GenBank/DDBJ databases">
        <authorList>
            <person name="Kim M.K."/>
        </authorList>
    </citation>
    <scope>NUCLEOTIDE SEQUENCE [LARGE SCALE GENOMIC DNA]</scope>
    <source>
        <strain evidence="3 4">BT662</strain>
    </source>
</reference>
<feature type="transmembrane region" description="Helical" evidence="1">
    <location>
        <begin position="40"/>
        <end position="59"/>
    </location>
</feature>
<keyword evidence="4" id="KW-1185">Reference proteome</keyword>
<gene>
    <name evidence="3" type="ORF">I2H31_06240</name>
</gene>
<dbReference type="RefSeq" id="WP_196292137.1">
    <property type="nucleotide sequence ID" value="NZ_JADQDM010000002.1"/>
</dbReference>
<name>A0ABS0I1B1_9BACT</name>
<feature type="domain" description="SPW repeat-containing integral membrane" evidence="2">
    <location>
        <begin position="12"/>
        <end position="112"/>
    </location>
</feature>
<keyword evidence="1" id="KW-0472">Membrane</keyword>
<feature type="transmembrane region" description="Helical" evidence="1">
    <location>
        <begin position="71"/>
        <end position="88"/>
    </location>
</feature>
<accession>A0ABS0I1B1</accession>
<organism evidence="3 4">
    <name type="scientific">Hymenobacter ruricola</name>
    <dbReference type="NCBI Taxonomy" id="2791023"/>
    <lineage>
        <taxon>Bacteria</taxon>
        <taxon>Pseudomonadati</taxon>
        <taxon>Bacteroidota</taxon>
        <taxon>Cytophagia</taxon>
        <taxon>Cytophagales</taxon>
        <taxon>Hymenobacteraceae</taxon>
        <taxon>Hymenobacter</taxon>
    </lineage>
</organism>
<dbReference type="Pfam" id="PF03779">
    <property type="entry name" value="SPW"/>
    <property type="match status" value="1"/>
</dbReference>
<keyword evidence="1" id="KW-1133">Transmembrane helix</keyword>
<evidence type="ECO:0000313" key="3">
    <source>
        <dbReference type="EMBL" id="MBF9220700.1"/>
    </source>
</evidence>
<dbReference type="Proteomes" id="UP000618931">
    <property type="component" value="Unassembled WGS sequence"/>
</dbReference>
<protein>
    <recommendedName>
        <fullName evidence="2">SPW repeat-containing integral membrane domain-containing protein</fullName>
    </recommendedName>
</protein>
<evidence type="ECO:0000259" key="2">
    <source>
        <dbReference type="Pfam" id="PF03779"/>
    </source>
</evidence>
<evidence type="ECO:0000313" key="4">
    <source>
        <dbReference type="Proteomes" id="UP000618931"/>
    </source>
</evidence>